<evidence type="ECO:0000313" key="1">
    <source>
        <dbReference type="EMBL" id="VDD81685.1"/>
    </source>
</evidence>
<sequence length="146" mass="15606">MTKLDNAPSGPTMGLIKRFILNNGFGTTALALARSSVTGRGSRRGASVGSLGLTGDFSCSAILCGLGVAKAHSTVAPDRLKSLAKNPRQAHANWDMLRHHVVDRFHRKPSDSLIGQLLIIASAAQARVVELAEKRGPFYGGFRRQQ</sequence>
<evidence type="ECO:0000313" key="3">
    <source>
        <dbReference type="WBParaSite" id="MCU_004313-RA"/>
    </source>
</evidence>
<evidence type="ECO:0000313" key="2">
    <source>
        <dbReference type="Proteomes" id="UP000267029"/>
    </source>
</evidence>
<organism evidence="1 2">
    <name type="scientific">Mesocestoides corti</name>
    <name type="common">Flatworm</name>
    <dbReference type="NCBI Taxonomy" id="53468"/>
    <lineage>
        <taxon>Eukaryota</taxon>
        <taxon>Metazoa</taxon>
        <taxon>Spiralia</taxon>
        <taxon>Lophotrochozoa</taxon>
        <taxon>Platyhelminthes</taxon>
        <taxon>Cestoda</taxon>
        <taxon>Eucestoda</taxon>
        <taxon>Cyclophyllidea</taxon>
        <taxon>Mesocestoididae</taxon>
        <taxon>Mesocestoides</taxon>
    </lineage>
</organism>
<reference evidence="3" key="2">
    <citation type="submission" date="2019-11" db="UniProtKB">
        <authorList>
            <consortium name="WormBaseParasite"/>
        </authorList>
    </citation>
    <scope>IDENTIFICATION</scope>
</reference>
<reference evidence="1 2" key="1">
    <citation type="submission" date="2018-10" db="EMBL/GenBank/DDBJ databases">
        <authorList>
            <consortium name="Pathogen Informatics"/>
        </authorList>
    </citation>
    <scope>NUCLEOTIDE SEQUENCE [LARGE SCALE GENOMIC DNA]</scope>
</reference>
<dbReference type="AlphaFoldDB" id="A0A0R3UJJ5"/>
<keyword evidence="2" id="KW-1185">Reference proteome</keyword>
<dbReference type="Proteomes" id="UP000267029">
    <property type="component" value="Unassembled WGS sequence"/>
</dbReference>
<name>A0A0R3UJJ5_MESCO</name>
<proteinExistence type="predicted"/>
<dbReference type="WBParaSite" id="MCU_004313-RA">
    <property type="protein sequence ID" value="MCU_004313-RA"/>
    <property type="gene ID" value="MCU_004313"/>
</dbReference>
<gene>
    <name evidence="1" type="ORF">MCOS_LOCUS7688</name>
</gene>
<protein>
    <submittedName>
        <fullName evidence="3">Transposase</fullName>
    </submittedName>
</protein>
<accession>A0A0R3UJJ5</accession>
<dbReference type="EMBL" id="UXSR01005396">
    <property type="protein sequence ID" value="VDD81685.1"/>
    <property type="molecule type" value="Genomic_DNA"/>
</dbReference>